<keyword evidence="1" id="KW-0560">Oxidoreductase</keyword>
<name>A0A813XRK8_9BILA</name>
<dbReference type="OrthoDB" id="10262413at2759"/>
<protein>
    <recommendedName>
        <fullName evidence="3">NAD-dependent epimerase/dehydratase domain-containing protein</fullName>
    </recommendedName>
</protein>
<dbReference type="Proteomes" id="UP000663879">
    <property type="component" value="Unassembled WGS sequence"/>
</dbReference>
<comment type="similarity">
    <text evidence="2">Belongs to the NAD(P)-dependent epimerase/dehydratase family. Dihydroflavonol-4-reductase subfamily.</text>
</comment>
<dbReference type="Gene3D" id="3.40.50.720">
    <property type="entry name" value="NAD(P)-binding Rossmann-like Domain"/>
    <property type="match status" value="1"/>
</dbReference>
<dbReference type="AlphaFoldDB" id="A0A813XRK8"/>
<evidence type="ECO:0000313" key="4">
    <source>
        <dbReference type="EMBL" id="CAF0869056.1"/>
    </source>
</evidence>
<feature type="domain" description="NAD-dependent epimerase/dehydratase" evidence="3">
    <location>
        <begin position="14"/>
        <end position="259"/>
    </location>
</feature>
<dbReference type="InterPro" id="IPR036291">
    <property type="entry name" value="NAD(P)-bd_dom_sf"/>
</dbReference>
<dbReference type="InterPro" id="IPR050425">
    <property type="entry name" value="NAD(P)_dehydrat-like"/>
</dbReference>
<sequence length="335" mass="36718">MSKNLSAESQPKLVLVTGASGFVALNVIQELAKTHHKIRATVRNINDKTKVDIVKRAAANSKYPIEIFSADLTNPDSWNEACRGADIVIHTASPFPNEAPEDPENQLYKPAIQGTKNVLNAAYNANVSRVVVTSSTAAVYNFGAKNTIFSEKDWNDPDKTTPYPKSKILAERAAWDFVEEKKNNGKKCFELAVINPCFIMGPSLGDSSSLGTSEKLIAGLLQGLPEKGTEFHIGYCDVRDVAQAHVKAAFLPEAVGHRHVIETKWASNKEALEVLKKKYANQGFKLITQYESTPSPNNRSDTTRMTKVLGIQPTSFENSIIDMAESLIKAGIVKK</sequence>
<dbReference type="Pfam" id="PF01370">
    <property type="entry name" value="Epimerase"/>
    <property type="match status" value="1"/>
</dbReference>
<keyword evidence="5" id="KW-1185">Reference proteome</keyword>
<dbReference type="PANTHER" id="PTHR10366:SF564">
    <property type="entry name" value="STEROL-4-ALPHA-CARBOXYLATE 3-DEHYDROGENASE, DECARBOXYLATING"/>
    <property type="match status" value="1"/>
</dbReference>
<organism evidence="4 5">
    <name type="scientific">Brachionus calyciflorus</name>
    <dbReference type="NCBI Taxonomy" id="104777"/>
    <lineage>
        <taxon>Eukaryota</taxon>
        <taxon>Metazoa</taxon>
        <taxon>Spiralia</taxon>
        <taxon>Gnathifera</taxon>
        <taxon>Rotifera</taxon>
        <taxon>Eurotatoria</taxon>
        <taxon>Monogononta</taxon>
        <taxon>Pseudotrocha</taxon>
        <taxon>Ploima</taxon>
        <taxon>Brachionidae</taxon>
        <taxon>Brachionus</taxon>
    </lineage>
</organism>
<evidence type="ECO:0000259" key="3">
    <source>
        <dbReference type="Pfam" id="PF01370"/>
    </source>
</evidence>
<gene>
    <name evidence="4" type="ORF">OXX778_LOCUS9837</name>
</gene>
<accession>A0A813XRK8</accession>
<proteinExistence type="inferred from homology"/>
<dbReference type="GO" id="GO:0016616">
    <property type="term" value="F:oxidoreductase activity, acting on the CH-OH group of donors, NAD or NADP as acceptor"/>
    <property type="evidence" value="ECO:0007669"/>
    <property type="project" value="TreeGrafter"/>
</dbReference>
<dbReference type="PANTHER" id="PTHR10366">
    <property type="entry name" value="NAD DEPENDENT EPIMERASE/DEHYDRATASE"/>
    <property type="match status" value="1"/>
</dbReference>
<dbReference type="SUPFAM" id="SSF51735">
    <property type="entry name" value="NAD(P)-binding Rossmann-fold domains"/>
    <property type="match status" value="1"/>
</dbReference>
<evidence type="ECO:0000256" key="2">
    <source>
        <dbReference type="ARBA" id="ARBA00023445"/>
    </source>
</evidence>
<evidence type="ECO:0000256" key="1">
    <source>
        <dbReference type="ARBA" id="ARBA00023002"/>
    </source>
</evidence>
<evidence type="ECO:0000313" key="5">
    <source>
        <dbReference type="Proteomes" id="UP000663879"/>
    </source>
</evidence>
<reference evidence="4" key="1">
    <citation type="submission" date="2021-02" db="EMBL/GenBank/DDBJ databases">
        <authorList>
            <person name="Nowell W R."/>
        </authorList>
    </citation>
    <scope>NUCLEOTIDE SEQUENCE</scope>
    <source>
        <strain evidence="4">Ploen Becks lab</strain>
    </source>
</reference>
<dbReference type="InterPro" id="IPR001509">
    <property type="entry name" value="Epimerase_deHydtase"/>
</dbReference>
<comment type="caution">
    <text evidence="4">The sequence shown here is derived from an EMBL/GenBank/DDBJ whole genome shotgun (WGS) entry which is preliminary data.</text>
</comment>
<dbReference type="EMBL" id="CAJNOC010001488">
    <property type="protein sequence ID" value="CAF0869056.1"/>
    <property type="molecule type" value="Genomic_DNA"/>
</dbReference>